<keyword evidence="12 18" id="KW-0829">Tyrosine-protein kinase</keyword>
<evidence type="ECO:0000259" key="20">
    <source>
        <dbReference type="PROSITE" id="PS50002"/>
    </source>
</evidence>
<dbReference type="GO" id="GO:0005737">
    <property type="term" value="C:cytoplasm"/>
    <property type="evidence" value="ECO:0007669"/>
    <property type="project" value="UniProtKB-ARBA"/>
</dbReference>
<keyword evidence="11 14" id="KW-0727">SH2 domain</keyword>
<reference evidence="24" key="3">
    <citation type="journal article" date="2014" name="Nature">
        <title>Elephant shark genome provides unique insights into gnathostome evolution.</title>
        <authorList>
            <consortium name="International Elephant Shark Genome Sequencing Consortium"/>
            <person name="Venkatesh B."/>
            <person name="Lee A.P."/>
            <person name="Ravi V."/>
            <person name="Maurya A.K."/>
            <person name="Lian M.M."/>
            <person name="Swann J.B."/>
            <person name="Ohta Y."/>
            <person name="Flajnik M.F."/>
            <person name="Sutoh Y."/>
            <person name="Kasahara M."/>
            <person name="Hoon S."/>
            <person name="Gangu V."/>
            <person name="Roy S.W."/>
            <person name="Irimia M."/>
            <person name="Korzh V."/>
            <person name="Kondrychyn I."/>
            <person name="Lim Z.W."/>
            <person name="Tay B.H."/>
            <person name="Tohari S."/>
            <person name="Kong K.W."/>
            <person name="Ho S."/>
            <person name="Lorente-Galdos B."/>
            <person name="Quilez J."/>
            <person name="Marques-Bonet T."/>
            <person name="Raney B.J."/>
            <person name="Ingham P.W."/>
            <person name="Tay A."/>
            <person name="Hillier L.W."/>
            <person name="Minx P."/>
            <person name="Boehm T."/>
            <person name="Wilson R.K."/>
            <person name="Brenner S."/>
            <person name="Warren W.C."/>
        </authorList>
    </citation>
    <scope>NUCLEOTIDE SEQUENCE [LARGE SCALE GENOMIC DNA]</scope>
</reference>
<dbReference type="STRING" id="7868.ENSCMIP00000012623"/>
<keyword evidence="3" id="KW-0597">Phosphoprotein</keyword>
<dbReference type="InterPro" id="IPR001562">
    <property type="entry name" value="Znf_Btk_motif"/>
</dbReference>
<dbReference type="PROSITE" id="PS50001">
    <property type="entry name" value="SH2"/>
    <property type="match status" value="1"/>
</dbReference>
<evidence type="ECO:0000256" key="7">
    <source>
        <dbReference type="ARBA" id="ARBA00022771"/>
    </source>
</evidence>
<evidence type="ECO:0000256" key="9">
    <source>
        <dbReference type="ARBA" id="ARBA00022833"/>
    </source>
</evidence>
<proteinExistence type="inferred from homology"/>
<comment type="similarity">
    <text evidence="18">Belongs to the protein kinase superfamily. Tyr protein kinase family.</text>
</comment>
<dbReference type="SMART" id="SM00107">
    <property type="entry name" value="BTK"/>
    <property type="match status" value="1"/>
</dbReference>
<keyword evidence="10 17" id="KW-0067">ATP-binding</keyword>
<evidence type="ECO:0000256" key="4">
    <source>
        <dbReference type="ARBA" id="ARBA00022679"/>
    </source>
</evidence>
<keyword evidence="4 18" id="KW-0808">Transferase</keyword>
<keyword evidence="2 15" id="KW-0728">SH3 domain</keyword>
<dbReference type="InterPro" id="IPR011009">
    <property type="entry name" value="Kinase-like_dom_sf"/>
</dbReference>
<dbReference type="PRINTS" id="PR00109">
    <property type="entry name" value="TYRKINASE"/>
</dbReference>
<dbReference type="GO" id="GO:0035556">
    <property type="term" value="P:intracellular signal transduction"/>
    <property type="evidence" value="ECO:0007669"/>
    <property type="project" value="InterPro"/>
</dbReference>
<evidence type="ECO:0000259" key="21">
    <source>
        <dbReference type="PROSITE" id="PS50003"/>
    </source>
</evidence>
<dbReference type="GO" id="GO:0005524">
    <property type="term" value="F:ATP binding"/>
    <property type="evidence" value="ECO:0007669"/>
    <property type="project" value="UniProtKB-UniRule"/>
</dbReference>
<dbReference type="InterPro" id="IPR008266">
    <property type="entry name" value="Tyr_kinase_AS"/>
</dbReference>
<dbReference type="OMA" id="RENIKCA"/>
<dbReference type="PRINTS" id="PR00401">
    <property type="entry name" value="SH2DOMAIN"/>
</dbReference>
<name>A0A4W3H718_CALMI</name>
<dbReference type="PROSITE" id="PS50003">
    <property type="entry name" value="PH_DOMAIN"/>
    <property type="match status" value="1"/>
</dbReference>
<feature type="binding site" evidence="17">
    <location>
        <position position="436"/>
    </location>
    <ligand>
        <name>ATP</name>
        <dbReference type="ChEBI" id="CHEBI:30616"/>
    </ligand>
</feature>
<sequence>MCWWSSRKLENKDRVKGTVSIVHLNKVVILWEQELGHPPSAIIVKLHGIVTGMDVPGKSGDRLRKQLKTINGRMNPSTILEEFLIKRSQQKRRTSPANYKERHFVLTKSRLTYFEFRQGKSIVKGSIDLAKIKCVEIVISDISIPCSYKYPFQVVHDNYILYVFSPNKDSRLRWVCALKEETKNNNTLIPKFHPNFWTEGRWRCCSQLDKLAAGCLLESEREPEPEGEALVIALYDFHGQDPQTLSLEKDEEYVIVEKTDVNWWQVRDRLGCVGFIPTSYVVEKKPDNLQHCCYIYECVVSQGKEGAFMVRDSRQAGMYTVSVYTKATSESCPGVKHYHIKEVLEGHKRYYLAEKHVFDSIPELIHYHQHNAAGLVTRLRYPVSSWRQMVPSTAGFSYGKWEIAPTDLTFLEELGSGQFGVVQLGYWQNQCCVAIKTIREGAMSEEDFIEEAQVMMKLSHPKLVQLFGVCTQTSPICLVFEHLEHGSLSEYLGQNRGTFNTGSLLGMCQDTCQGMEYLERNQFLHRDLAARNCLVGESLVVKVSDFGMTRFVLDDQYTSSSGTKFPVRWSAPEVFRYFKFSSKSDVWSFGVLMWEIFSEGKMPYENRLNSEVVTEIAAGLRLLKPRLALDSLYNMMVQCWCEKPEDRPSFFQLQDELCELSECGE</sequence>
<accession>A0A4W3H718</accession>
<keyword evidence="24" id="KW-1185">Reference proteome</keyword>
<dbReference type="CDD" id="cd01238">
    <property type="entry name" value="PH_Btk"/>
    <property type="match status" value="1"/>
</dbReference>
<reference evidence="23" key="5">
    <citation type="submission" date="2025-09" db="UniProtKB">
        <authorList>
            <consortium name="Ensembl"/>
        </authorList>
    </citation>
    <scope>IDENTIFICATION</scope>
</reference>
<keyword evidence="9" id="KW-0862">Zinc</keyword>
<dbReference type="SMART" id="SM00219">
    <property type="entry name" value="TyrKc"/>
    <property type="match status" value="1"/>
</dbReference>
<dbReference type="EC" id="2.7.10.2" evidence="18"/>
<dbReference type="PANTHER" id="PTHR24418">
    <property type="entry name" value="TYROSINE-PROTEIN KINASE"/>
    <property type="match status" value="1"/>
</dbReference>
<dbReference type="InterPro" id="IPR036028">
    <property type="entry name" value="SH3-like_dom_sf"/>
</dbReference>
<evidence type="ECO:0000256" key="14">
    <source>
        <dbReference type="PROSITE-ProRule" id="PRU00191"/>
    </source>
</evidence>
<dbReference type="Ensembl" id="ENSCMIT00000012911.1">
    <property type="protein sequence ID" value="ENSCMIP00000012623.1"/>
    <property type="gene ID" value="ENSCMIG00000006386.1"/>
</dbReference>
<dbReference type="Gene3D" id="2.30.29.30">
    <property type="entry name" value="Pleckstrin-homology domain (PH domain)/Phosphotyrosine-binding domain (PTB)"/>
    <property type="match status" value="1"/>
</dbReference>
<evidence type="ECO:0000259" key="19">
    <source>
        <dbReference type="PROSITE" id="PS50001"/>
    </source>
</evidence>
<gene>
    <name evidence="23" type="primary">LOC103188217</name>
</gene>
<feature type="domain" description="SH3" evidence="20">
    <location>
        <begin position="226"/>
        <end position="286"/>
    </location>
</feature>
<evidence type="ECO:0000256" key="13">
    <source>
        <dbReference type="ARBA" id="ARBA00051245"/>
    </source>
</evidence>
<keyword evidence="7 16" id="KW-0863">Zinc-finger</keyword>
<reference evidence="24" key="2">
    <citation type="journal article" date="2007" name="PLoS Biol.">
        <title>Survey sequencing and comparative analysis of the elephant shark (Callorhinchus milii) genome.</title>
        <authorList>
            <person name="Venkatesh B."/>
            <person name="Kirkness E.F."/>
            <person name="Loh Y.H."/>
            <person name="Halpern A.L."/>
            <person name="Lee A.P."/>
            <person name="Johnson J."/>
            <person name="Dandona N."/>
            <person name="Viswanathan L.D."/>
            <person name="Tay A."/>
            <person name="Venter J.C."/>
            <person name="Strausberg R.L."/>
            <person name="Brenner S."/>
        </authorList>
    </citation>
    <scope>NUCLEOTIDE SEQUENCE [LARGE SCALE GENOMIC DNA]</scope>
</reference>
<evidence type="ECO:0000259" key="22">
    <source>
        <dbReference type="PROSITE" id="PS50011"/>
    </source>
</evidence>
<dbReference type="PROSITE" id="PS00107">
    <property type="entry name" value="PROTEIN_KINASE_ATP"/>
    <property type="match status" value="1"/>
</dbReference>
<organism evidence="23 24">
    <name type="scientific">Callorhinchus milii</name>
    <name type="common">Ghost shark</name>
    <dbReference type="NCBI Taxonomy" id="7868"/>
    <lineage>
        <taxon>Eukaryota</taxon>
        <taxon>Metazoa</taxon>
        <taxon>Chordata</taxon>
        <taxon>Craniata</taxon>
        <taxon>Vertebrata</taxon>
        <taxon>Chondrichthyes</taxon>
        <taxon>Holocephali</taxon>
        <taxon>Chimaeriformes</taxon>
        <taxon>Callorhinchidae</taxon>
        <taxon>Callorhinchus</taxon>
    </lineage>
</organism>
<dbReference type="Pfam" id="PF00017">
    <property type="entry name" value="SH2"/>
    <property type="match status" value="1"/>
</dbReference>
<dbReference type="InterPro" id="IPR000980">
    <property type="entry name" value="SH2"/>
</dbReference>
<dbReference type="InterPro" id="IPR050198">
    <property type="entry name" value="Non-receptor_tyrosine_kinases"/>
</dbReference>
<dbReference type="Proteomes" id="UP000314986">
    <property type="component" value="Unassembled WGS sequence"/>
</dbReference>
<dbReference type="SMART" id="SM00326">
    <property type="entry name" value="SH3"/>
    <property type="match status" value="1"/>
</dbReference>
<dbReference type="PROSITE" id="PS00109">
    <property type="entry name" value="PROTEIN_KINASE_TYR"/>
    <property type="match status" value="1"/>
</dbReference>
<dbReference type="FunFam" id="1.10.510.10:FF:000052">
    <property type="entry name" value="Tyrosine-protein kinase"/>
    <property type="match status" value="1"/>
</dbReference>
<comment type="cofactor">
    <cofactor evidence="1">
        <name>Zn(2+)</name>
        <dbReference type="ChEBI" id="CHEBI:29105"/>
    </cofactor>
</comment>
<evidence type="ECO:0000256" key="17">
    <source>
        <dbReference type="PROSITE-ProRule" id="PRU10141"/>
    </source>
</evidence>
<dbReference type="Gene3D" id="1.10.510.10">
    <property type="entry name" value="Transferase(Phosphotransferase) domain 1"/>
    <property type="match status" value="1"/>
</dbReference>
<evidence type="ECO:0000256" key="2">
    <source>
        <dbReference type="ARBA" id="ARBA00022443"/>
    </source>
</evidence>
<dbReference type="InterPro" id="IPR001245">
    <property type="entry name" value="Ser-Thr/Tyr_kinase_cat_dom"/>
</dbReference>
<dbReference type="PROSITE" id="PS51113">
    <property type="entry name" value="ZF_BTK"/>
    <property type="match status" value="1"/>
</dbReference>
<feature type="domain" description="PH" evidence="21">
    <location>
        <begin position="77"/>
        <end position="183"/>
    </location>
</feature>
<keyword evidence="5" id="KW-0479">Metal-binding</keyword>
<keyword evidence="6 17" id="KW-0547">Nucleotide-binding</keyword>
<dbReference type="Pfam" id="PF00018">
    <property type="entry name" value="SH3_1"/>
    <property type="match status" value="1"/>
</dbReference>
<dbReference type="GO" id="GO:0004715">
    <property type="term" value="F:non-membrane spanning protein tyrosine kinase activity"/>
    <property type="evidence" value="ECO:0007669"/>
    <property type="project" value="UniProtKB-EC"/>
</dbReference>
<comment type="catalytic activity">
    <reaction evidence="13 18">
        <text>L-tyrosyl-[protein] + ATP = O-phospho-L-tyrosyl-[protein] + ADP + H(+)</text>
        <dbReference type="Rhea" id="RHEA:10596"/>
        <dbReference type="Rhea" id="RHEA-COMP:10136"/>
        <dbReference type="Rhea" id="RHEA-COMP:20101"/>
        <dbReference type="ChEBI" id="CHEBI:15378"/>
        <dbReference type="ChEBI" id="CHEBI:30616"/>
        <dbReference type="ChEBI" id="CHEBI:46858"/>
        <dbReference type="ChEBI" id="CHEBI:61978"/>
        <dbReference type="ChEBI" id="CHEBI:456216"/>
        <dbReference type="EC" id="2.7.10.2"/>
    </reaction>
</comment>
<evidence type="ECO:0000256" key="11">
    <source>
        <dbReference type="ARBA" id="ARBA00022999"/>
    </source>
</evidence>
<evidence type="ECO:0000256" key="5">
    <source>
        <dbReference type="ARBA" id="ARBA00022723"/>
    </source>
</evidence>
<reference evidence="23" key="4">
    <citation type="submission" date="2025-08" db="UniProtKB">
        <authorList>
            <consortium name="Ensembl"/>
        </authorList>
    </citation>
    <scope>IDENTIFICATION</scope>
</reference>
<dbReference type="Pfam" id="PF07714">
    <property type="entry name" value="PK_Tyr_Ser-Thr"/>
    <property type="match status" value="1"/>
</dbReference>
<dbReference type="SUPFAM" id="SSF50044">
    <property type="entry name" value="SH3-domain"/>
    <property type="match status" value="1"/>
</dbReference>
<dbReference type="SUPFAM" id="SSF55550">
    <property type="entry name" value="SH2 domain"/>
    <property type="match status" value="1"/>
</dbReference>
<dbReference type="SMART" id="SM00252">
    <property type="entry name" value="SH2"/>
    <property type="match status" value="1"/>
</dbReference>
<evidence type="ECO:0000256" key="3">
    <source>
        <dbReference type="ARBA" id="ARBA00022553"/>
    </source>
</evidence>
<dbReference type="InterPro" id="IPR020635">
    <property type="entry name" value="Tyr_kinase_cat_dom"/>
</dbReference>
<dbReference type="InterPro" id="IPR036860">
    <property type="entry name" value="SH2_dom_sf"/>
</dbReference>
<evidence type="ECO:0000256" key="6">
    <source>
        <dbReference type="ARBA" id="ARBA00022741"/>
    </source>
</evidence>
<dbReference type="InterPro" id="IPR011993">
    <property type="entry name" value="PH-like_dom_sf"/>
</dbReference>
<dbReference type="AlphaFoldDB" id="A0A4W3H718"/>
<evidence type="ECO:0000256" key="16">
    <source>
        <dbReference type="PROSITE-ProRule" id="PRU00432"/>
    </source>
</evidence>
<dbReference type="SUPFAM" id="SSF50729">
    <property type="entry name" value="PH domain-like"/>
    <property type="match status" value="1"/>
</dbReference>
<dbReference type="SMART" id="SM00233">
    <property type="entry name" value="PH"/>
    <property type="match status" value="1"/>
</dbReference>
<feature type="domain" description="SH2" evidence="19">
    <location>
        <begin position="299"/>
        <end position="383"/>
    </location>
</feature>
<dbReference type="GeneTree" id="ENSGT00940000158850"/>
<dbReference type="InterPro" id="IPR017441">
    <property type="entry name" value="Protein_kinase_ATP_BS"/>
</dbReference>
<dbReference type="Gene3D" id="3.30.505.10">
    <property type="entry name" value="SH2 domain"/>
    <property type="match status" value="1"/>
</dbReference>
<keyword evidence="8 18" id="KW-0418">Kinase</keyword>
<dbReference type="Gene3D" id="2.30.30.40">
    <property type="entry name" value="SH3 Domains"/>
    <property type="match status" value="1"/>
</dbReference>
<dbReference type="InParanoid" id="A0A4W3H718"/>
<evidence type="ECO:0000256" key="15">
    <source>
        <dbReference type="PROSITE-ProRule" id="PRU00192"/>
    </source>
</evidence>
<evidence type="ECO:0000256" key="10">
    <source>
        <dbReference type="ARBA" id="ARBA00022840"/>
    </source>
</evidence>
<dbReference type="InterPro" id="IPR001849">
    <property type="entry name" value="PH_domain"/>
</dbReference>
<dbReference type="Pfam" id="PF00169">
    <property type="entry name" value="PH"/>
    <property type="match status" value="1"/>
</dbReference>
<dbReference type="GO" id="GO:0008270">
    <property type="term" value="F:zinc ion binding"/>
    <property type="evidence" value="ECO:0007669"/>
    <property type="project" value="UniProtKB-KW"/>
</dbReference>
<dbReference type="PROSITE" id="PS50002">
    <property type="entry name" value="SH3"/>
    <property type="match status" value="1"/>
</dbReference>
<dbReference type="InterPro" id="IPR001452">
    <property type="entry name" value="SH3_domain"/>
</dbReference>
<dbReference type="FunFam" id="3.30.200.20:FF:000053">
    <property type="entry name" value="Tyrosine-protein kinase"/>
    <property type="match status" value="1"/>
</dbReference>
<dbReference type="Pfam" id="PF00779">
    <property type="entry name" value="BTK"/>
    <property type="match status" value="1"/>
</dbReference>
<evidence type="ECO:0000256" key="18">
    <source>
        <dbReference type="RuleBase" id="RU362096"/>
    </source>
</evidence>
<evidence type="ECO:0000256" key="1">
    <source>
        <dbReference type="ARBA" id="ARBA00001947"/>
    </source>
</evidence>
<evidence type="ECO:0000256" key="8">
    <source>
        <dbReference type="ARBA" id="ARBA00022777"/>
    </source>
</evidence>
<dbReference type="SUPFAM" id="SSF56112">
    <property type="entry name" value="Protein kinase-like (PK-like)"/>
    <property type="match status" value="1"/>
</dbReference>
<protein>
    <recommendedName>
        <fullName evidence="18">Tyrosine-protein kinase</fullName>
        <ecNumber evidence="18">2.7.10.2</ecNumber>
    </recommendedName>
</protein>
<dbReference type="InterPro" id="IPR000719">
    <property type="entry name" value="Prot_kinase_dom"/>
</dbReference>
<evidence type="ECO:0000313" key="23">
    <source>
        <dbReference type="Ensembl" id="ENSCMIP00000012623.1"/>
    </source>
</evidence>
<feature type="domain" description="Protein kinase" evidence="22">
    <location>
        <begin position="408"/>
        <end position="657"/>
    </location>
</feature>
<evidence type="ECO:0000256" key="12">
    <source>
        <dbReference type="ARBA" id="ARBA00023137"/>
    </source>
</evidence>
<reference evidence="24" key="1">
    <citation type="journal article" date="2006" name="Science">
        <title>Ancient noncoding elements conserved in the human genome.</title>
        <authorList>
            <person name="Venkatesh B."/>
            <person name="Kirkness E.F."/>
            <person name="Loh Y.H."/>
            <person name="Halpern A.L."/>
            <person name="Lee A.P."/>
            <person name="Johnson J."/>
            <person name="Dandona N."/>
            <person name="Viswanathan L.D."/>
            <person name="Tay A."/>
            <person name="Venter J.C."/>
            <person name="Strausberg R.L."/>
            <person name="Brenner S."/>
        </authorList>
    </citation>
    <scope>NUCLEOTIDE SEQUENCE [LARGE SCALE GENOMIC DNA]</scope>
</reference>
<dbReference type="FunFam" id="2.30.29.30:FF:000244">
    <property type="entry name" value="Tyrosine-protein kinase"/>
    <property type="match status" value="1"/>
</dbReference>
<evidence type="ECO:0000313" key="24">
    <source>
        <dbReference type="Proteomes" id="UP000314986"/>
    </source>
</evidence>
<dbReference type="PROSITE" id="PS50011">
    <property type="entry name" value="PROTEIN_KINASE_DOM"/>
    <property type="match status" value="1"/>
</dbReference>